<dbReference type="HOGENOM" id="CLU_1110996_0_0_6"/>
<gene>
    <name evidence="2" type="ORF">THITH_06500</name>
</gene>
<dbReference type="RefSeq" id="WP_006748639.1">
    <property type="nucleotide sequence ID" value="NZ_CP007029.1"/>
</dbReference>
<dbReference type="InterPro" id="IPR000719">
    <property type="entry name" value="Prot_kinase_dom"/>
</dbReference>
<evidence type="ECO:0000259" key="1">
    <source>
        <dbReference type="PROSITE" id="PS50011"/>
    </source>
</evidence>
<dbReference type="InterPro" id="IPR011009">
    <property type="entry name" value="Kinase-like_dom_sf"/>
</dbReference>
<keyword evidence="3" id="KW-1185">Reference proteome</keyword>
<protein>
    <recommendedName>
        <fullName evidence="1">Protein kinase domain-containing protein</fullName>
    </recommendedName>
</protein>
<organism evidence="2 3">
    <name type="scientific">Thioalkalivibrio paradoxus ARh 1</name>
    <dbReference type="NCBI Taxonomy" id="713585"/>
    <lineage>
        <taxon>Bacteria</taxon>
        <taxon>Pseudomonadati</taxon>
        <taxon>Pseudomonadota</taxon>
        <taxon>Gammaproteobacteria</taxon>
        <taxon>Chromatiales</taxon>
        <taxon>Ectothiorhodospiraceae</taxon>
        <taxon>Thioalkalivibrio</taxon>
    </lineage>
</organism>
<dbReference type="GO" id="GO:0005524">
    <property type="term" value="F:ATP binding"/>
    <property type="evidence" value="ECO:0007669"/>
    <property type="project" value="InterPro"/>
</dbReference>
<feature type="domain" description="Protein kinase" evidence="1">
    <location>
        <begin position="1"/>
        <end position="250"/>
    </location>
</feature>
<dbReference type="InterPro" id="IPR008271">
    <property type="entry name" value="Ser/Thr_kinase_AS"/>
</dbReference>
<dbReference type="OrthoDB" id="9801841at2"/>
<dbReference type="SUPFAM" id="SSF56112">
    <property type="entry name" value="Protein kinase-like (PK-like)"/>
    <property type="match status" value="1"/>
</dbReference>
<accession>W0DRW0</accession>
<proteinExistence type="predicted"/>
<dbReference type="GO" id="GO:0004672">
    <property type="term" value="F:protein kinase activity"/>
    <property type="evidence" value="ECO:0007669"/>
    <property type="project" value="InterPro"/>
</dbReference>
<dbReference type="Proteomes" id="UP000005289">
    <property type="component" value="Chromosome"/>
</dbReference>
<dbReference type="STRING" id="713585.THITH_06500"/>
<reference evidence="2 3" key="1">
    <citation type="submission" date="2013-12" db="EMBL/GenBank/DDBJ databases">
        <authorList>
            <consortium name="DOE Joint Genome Institute"/>
            <person name="Muyzer G."/>
            <person name="Huntemann M."/>
            <person name="Han J."/>
            <person name="Chen A."/>
            <person name="Kyrpides N."/>
            <person name="Mavromatis K."/>
            <person name="Markowitz V."/>
            <person name="Palaniappan K."/>
            <person name="Ivanova N."/>
            <person name="Schaumberg A."/>
            <person name="Pati A."/>
            <person name="Liolios K."/>
            <person name="Nordberg H.P."/>
            <person name="Cantor M.N."/>
            <person name="Hua S.X."/>
            <person name="Woyke T."/>
        </authorList>
    </citation>
    <scope>NUCLEOTIDE SEQUENCE [LARGE SCALE GENOMIC DNA]</scope>
    <source>
        <strain evidence="2 3">ARh 1</strain>
    </source>
</reference>
<evidence type="ECO:0000313" key="3">
    <source>
        <dbReference type="Proteomes" id="UP000005289"/>
    </source>
</evidence>
<dbReference type="EMBL" id="CP007029">
    <property type="protein sequence ID" value="AHF00013.1"/>
    <property type="molecule type" value="Genomic_DNA"/>
</dbReference>
<dbReference type="KEGG" id="tti:THITH_06500"/>
<name>W0DRW0_9GAMM</name>
<dbReference type="AlphaFoldDB" id="W0DRW0"/>
<sequence length="250" mass="28236">MKARRPPEFALRQLKNDAPRIVWLIRPPGESPQVLKILPLSPRRFLTYLLGISAPQRAVRGSGLLRRAGVAVPEVLSGPEIVFGREGSRIELRVSYVPGVSGWEVLQRVVQDPFADPRKLRAVARSLGRVVGCLIRNALFHRDLKIENFVIDAAGQVWIVDTDGVRPMRNRVREIERMLGRLAVQSQEAGIHIPFGVRFSLLREALRPLGREDRSAVIARLRDQFWVPGLHRLPMHPGRDPGRRIVPKTP</sequence>
<evidence type="ECO:0000313" key="2">
    <source>
        <dbReference type="EMBL" id="AHF00013.1"/>
    </source>
</evidence>
<dbReference type="PROSITE" id="PS50011">
    <property type="entry name" value="PROTEIN_KINASE_DOM"/>
    <property type="match status" value="1"/>
</dbReference>
<dbReference type="Gene3D" id="1.10.510.10">
    <property type="entry name" value="Transferase(Phosphotransferase) domain 1"/>
    <property type="match status" value="1"/>
</dbReference>
<dbReference type="PROSITE" id="PS00108">
    <property type="entry name" value="PROTEIN_KINASE_ST"/>
    <property type="match status" value="1"/>
</dbReference>